<proteinExistence type="predicted"/>
<dbReference type="Proteomes" id="UP000599085">
    <property type="component" value="Unassembled WGS sequence"/>
</dbReference>
<dbReference type="InterPro" id="IPR036760">
    <property type="entry name" value="SspB-like_sf"/>
</dbReference>
<dbReference type="EMBL" id="JADAQV010000004">
    <property type="protein sequence ID" value="MBE1724486.1"/>
    <property type="molecule type" value="Genomic_DNA"/>
</dbReference>
<evidence type="ECO:0000313" key="3">
    <source>
        <dbReference type="Proteomes" id="UP000599085"/>
    </source>
</evidence>
<dbReference type="Gene3D" id="2.30.30.220">
    <property type="entry name" value="SspB-like"/>
    <property type="match status" value="1"/>
</dbReference>
<sequence length="217" mass="23671">MSDDTNGSDGLGPSMPASLLPYDRWMEDAQRIVMIKALDHVSEHGLPGDHHFYMTFRTDMPGVDIPSRLKDRYPEEMTIVLQHQFQNLTVDHDTRTFSVGLSFGGIPSTLHIPLGAVTAFADPHIHLVMHFTPQQHMADADTPTDPDLHGGDKGGLAEVHTFHPSADEPKAHAGTSAGHDGDSHDQENEGAKVVSLAAFRKKPSSNDPSGTPDDRDR</sequence>
<evidence type="ECO:0000256" key="1">
    <source>
        <dbReference type="SAM" id="MobiDB-lite"/>
    </source>
</evidence>
<keyword evidence="3" id="KW-1185">Reference proteome</keyword>
<name>A0ABR9MSX4_9PROT</name>
<dbReference type="RefSeq" id="WP_192848730.1">
    <property type="nucleotide sequence ID" value="NZ_JADAQV010000004.1"/>
</dbReference>
<feature type="region of interest" description="Disordered" evidence="1">
    <location>
        <begin position="137"/>
        <end position="217"/>
    </location>
</feature>
<dbReference type="Pfam" id="PF04386">
    <property type="entry name" value="SspB"/>
    <property type="match status" value="1"/>
</dbReference>
<organism evidence="2 3">
    <name type="scientific">Bombella apis</name>
    <dbReference type="NCBI Taxonomy" id="1785988"/>
    <lineage>
        <taxon>Bacteria</taxon>
        <taxon>Pseudomonadati</taxon>
        <taxon>Pseudomonadota</taxon>
        <taxon>Alphaproteobacteria</taxon>
        <taxon>Acetobacterales</taxon>
        <taxon>Acetobacteraceae</taxon>
        <taxon>Bombella</taxon>
    </lineage>
</organism>
<gene>
    <name evidence="2" type="ORF">IGM82_08710</name>
</gene>
<comment type="caution">
    <text evidence="2">The sequence shown here is derived from an EMBL/GenBank/DDBJ whole genome shotgun (WGS) entry which is preliminary data.</text>
</comment>
<protein>
    <recommendedName>
        <fullName evidence="4">Stringent starvation protein B</fullName>
    </recommendedName>
</protein>
<dbReference type="InterPro" id="IPR007481">
    <property type="entry name" value="SspB"/>
</dbReference>
<accession>A0ABR9MSX4</accession>
<dbReference type="SUPFAM" id="SSF101738">
    <property type="entry name" value="SspB-like"/>
    <property type="match status" value="1"/>
</dbReference>
<evidence type="ECO:0000313" key="2">
    <source>
        <dbReference type="EMBL" id="MBE1724486.1"/>
    </source>
</evidence>
<reference evidence="2 3" key="1">
    <citation type="submission" date="2020-09" db="EMBL/GenBank/DDBJ databases">
        <title>Bombella mellium and Bombella favum sp. nov., two novel species isolated from honey of Apis mellifera.</title>
        <authorList>
            <person name="Hilgarth M."/>
            <person name="Redwitz J."/>
            <person name="Ehrmann M.A."/>
            <person name="Vogel R.F."/>
            <person name="Jakob F."/>
        </authorList>
    </citation>
    <scope>NUCLEOTIDE SEQUENCE [LARGE SCALE GENOMIC DNA]</scope>
    <source>
        <strain evidence="2 3">MRM1</strain>
    </source>
</reference>
<evidence type="ECO:0008006" key="4">
    <source>
        <dbReference type="Google" id="ProtNLM"/>
    </source>
</evidence>
<feature type="compositionally biased region" description="Basic and acidic residues" evidence="1">
    <location>
        <begin position="179"/>
        <end position="190"/>
    </location>
</feature>